<feature type="compositionally biased region" description="Basic residues" evidence="1">
    <location>
        <begin position="262"/>
        <end position="271"/>
    </location>
</feature>
<evidence type="ECO:0000256" key="1">
    <source>
        <dbReference type="SAM" id="MobiDB-lite"/>
    </source>
</evidence>
<feature type="compositionally biased region" description="Basic and acidic residues" evidence="1">
    <location>
        <begin position="242"/>
        <end position="251"/>
    </location>
</feature>
<feature type="compositionally biased region" description="Basic and acidic residues" evidence="1">
    <location>
        <begin position="105"/>
        <end position="114"/>
    </location>
</feature>
<feature type="compositionally biased region" description="Acidic residues" evidence="1">
    <location>
        <begin position="65"/>
        <end position="74"/>
    </location>
</feature>
<feature type="compositionally biased region" description="Basic and acidic residues" evidence="1">
    <location>
        <begin position="403"/>
        <end position="415"/>
    </location>
</feature>
<dbReference type="Proteomes" id="UP000075886">
    <property type="component" value="Unassembled WGS sequence"/>
</dbReference>
<feature type="region of interest" description="Disordered" evidence="1">
    <location>
        <begin position="501"/>
        <end position="590"/>
    </location>
</feature>
<reference evidence="3" key="1">
    <citation type="submission" date="2014-01" db="EMBL/GenBank/DDBJ databases">
        <title>The Genome Sequence of Anopheles farauti FAR1 (V2).</title>
        <authorList>
            <consortium name="The Broad Institute Genomics Platform"/>
            <person name="Neafsey D.E."/>
            <person name="Besansky N."/>
            <person name="Howell P."/>
            <person name="Walton C."/>
            <person name="Young S.K."/>
            <person name="Zeng Q."/>
            <person name="Gargeya S."/>
            <person name="Fitzgerald M."/>
            <person name="Haas B."/>
            <person name="Abouelleil A."/>
            <person name="Allen A.W."/>
            <person name="Alvarado L."/>
            <person name="Arachchi H.M."/>
            <person name="Berlin A.M."/>
            <person name="Chapman S.B."/>
            <person name="Gainer-Dewar J."/>
            <person name="Goldberg J."/>
            <person name="Griggs A."/>
            <person name="Gujja S."/>
            <person name="Hansen M."/>
            <person name="Howarth C."/>
            <person name="Imamovic A."/>
            <person name="Ireland A."/>
            <person name="Larimer J."/>
            <person name="McCowan C."/>
            <person name="Murphy C."/>
            <person name="Pearson M."/>
            <person name="Poon T.W."/>
            <person name="Priest M."/>
            <person name="Roberts A."/>
            <person name="Saif S."/>
            <person name="Shea T."/>
            <person name="Sisk P."/>
            <person name="Sykes S."/>
            <person name="Wortman J."/>
            <person name="Nusbaum C."/>
            <person name="Birren B."/>
        </authorList>
    </citation>
    <scope>NUCLEOTIDE SEQUENCE [LARGE SCALE GENOMIC DNA]</scope>
    <source>
        <strain evidence="3">FAR1</strain>
    </source>
</reference>
<reference evidence="2" key="2">
    <citation type="submission" date="2020-05" db="UniProtKB">
        <authorList>
            <consortium name="EnsemblMetazoa"/>
        </authorList>
    </citation>
    <scope>IDENTIFICATION</scope>
    <source>
        <strain evidence="2">FAR1</strain>
    </source>
</reference>
<feature type="region of interest" description="Disordered" evidence="1">
    <location>
        <begin position="65"/>
        <end position="114"/>
    </location>
</feature>
<feature type="region of interest" description="Disordered" evidence="1">
    <location>
        <begin position="470"/>
        <end position="489"/>
    </location>
</feature>
<feature type="compositionally biased region" description="Low complexity" evidence="1">
    <location>
        <begin position="288"/>
        <end position="297"/>
    </location>
</feature>
<name>A0A182QUM7_9DIPT</name>
<feature type="compositionally biased region" description="Acidic residues" evidence="1">
    <location>
        <begin position="229"/>
        <end position="241"/>
    </location>
</feature>
<feature type="region of interest" description="Disordered" evidence="1">
    <location>
        <begin position="217"/>
        <end position="367"/>
    </location>
</feature>
<feature type="compositionally biased region" description="Low complexity" evidence="1">
    <location>
        <begin position="538"/>
        <end position="550"/>
    </location>
</feature>
<feature type="compositionally biased region" description="Acidic residues" evidence="1">
    <location>
        <begin position="416"/>
        <end position="430"/>
    </location>
</feature>
<dbReference type="EnsemblMetazoa" id="AFAF017209-RA">
    <property type="protein sequence ID" value="AFAF017209-PA"/>
    <property type="gene ID" value="AFAF017209"/>
</dbReference>
<proteinExistence type="predicted"/>
<feature type="compositionally biased region" description="Polar residues" evidence="1">
    <location>
        <begin position="351"/>
        <end position="367"/>
    </location>
</feature>
<protein>
    <submittedName>
        <fullName evidence="2">Uncharacterized protein</fullName>
    </submittedName>
</protein>
<dbReference type="AlphaFoldDB" id="A0A182QUM7"/>
<keyword evidence="3" id="KW-1185">Reference proteome</keyword>
<sequence length="812" mass="91374">MPRLKKKLETPVSMPRTRELPETLTAGRARRTIKPNPKYMNDEMLVPSTKTVDDNELSEDEYIVDFEENDDPEDSGMIIRKSIRPATPQTTDGQPRRRGRPPKPKPVDAPRTEPIKNLRKEVLKKMDYKTISISKTRHIGSQLMHDGRRKLNLTIDSIESDSADHEEMDDDMDVQSVRSQESVQMNRGSKLFNTDSFKKQLMAKMIDRRESIVKKGSIDDKATTGGGTTEDDEFEEDDDDFMHDSDAKASEPENVAPPVRRSVGRPRKHPIKQVSPYGGKILLPGMKSSPTSSTVVPVRKRELDTDDAVGLKQTESQQSKMLRRSYGLKSVNSQSREVESDEQDEEKQSQNRSTSLSTLQRSGFTKTPVSALRANRLFEKVNKSPTITIVNVNDIMKMKSKGLSDMRRKTMHDQVGEEDDRDSEDVEEEMQSDRKQDGGQKTNNLLVASILERKRPVALENLQDVRKRVRETTAKRSNQRPEQASTADIVDFEDMLQKNIVSANQTRVNPVGSGGRGRGRPPTNSQRQDENYSGGFKTNNRTGTNVGTRRSLQPPRILNATMKLGDRHPNTKQSSASGNNHYSIDLTDPDNNVKLVSSSTETSPVKRSPLSTSQYALKTAGVGRISSSSTPQEAKKRRVTCYETWNVIHIKSIDSTLKPPTMALSMMGLANVAEEVTLPSEEWSLRTVLEKRKGPLPKDGEVFRGSVQENNIKEEEKADYEPTRIMFRRKAPTPGRFNVQFDRTVSFRNDTYTLNVDGQSCRLMAAPNRLETLQDIETLLKIVDYVDLKHGCVAFSAPSVRRIASSKDAVIL</sequence>
<feature type="compositionally biased region" description="Polar residues" evidence="1">
    <location>
        <begin position="571"/>
        <end position="582"/>
    </location>
</feature>
<accession>A0A182QUM7</accession>
<evidence type="ECO:0000313" key="3">
    <source>
        <dbReference type="Proteomes" id="UP000075886"/>
    </source>
</evidence>
<dbReference type="EMBL" id="AXCN02001460">
    <property type="status" value="NOT_ANNOTATED_CDS"/>
    <property type="molecule type" value="Genomic_DNA"/>
</dbReference>
<feature type="region of interest" description="Disordered" evidence="1">
    <location>
        <begin position="1"/>
        <end position="42"/>
    </location>
</feature>
<organism evidence="2 3">
    <name type="scientific">Anopheles farauti</name>
    <dbReference type="NCBI Taxonomy" id="69004"/>
    <lineage>
        <taxon>Eukaryota</taxon>
        <taxon>Metazoa</taxon>
        <taxon>Ecdysozoa</taxon>
        <taxon>Arthropoda</taxon>
        <taxon>Hexapoda</taxon>
        <taxon>Insecta</taxon>
        <taxon>Pterygota</taxon>
        <taxon>Neoptera</taxon>
        <taxon>Endopterygota</taxon>
        <taxon>Diptera</taxon>
        <taxon>Nematocera</taxon>
        <taxon>Culicoidea</taxon>
        <taxon>Culicidae</taxon>
        <taxon>Anophelinae</taxon>
        <taxon>Anopheles</taxon>
    </lineage>
</organism>
<feature type="region of interest" description="Disordered" evidence="1">
    <location>
        <begin position="403"/>
        <end position="443"/>
    </location>
</feature>
<dbReference type="VEuPathDB" id="VectorBase:AFAF017209"/>
<evidence type="ECO:0000313" key="2">
    <source>
        <dbReference type="EnsemblMetazoa" id="AFAF017209-PA"/>
    </source>
</evidence>